<dbReference type="PANTHER" id="PTHR30086">
    <property type="entry name" value="ARGININE EXPORTER PROTEIN ARGO"/>
    <property type="match status" value="1"/>
</dbReference>
<evidence type="ECO:0000256" key="5">
    <source>
        <dbReference type="ARBA" id="ARBA00023136"/>
    </source>
</evidence>
<dbReference type="GO" id="GO:0005886">
    <property type="term" value="C:plasma membrane"/>
    <property type="evidence" value="ECO:0007669"/>
    <property type="project" value="UniProtKB-SubCell"/>
</dbReference>
<dbReference type="OrthoDB" id="5638726at2"/>
<protein>
    <submittedName>
        <fullName evidence="7">Amino acid transporter</fullName>
    </submittedName>
</protein>
<evidence type="ECO:0000256" key="3">
    <source>
        <dbReference type="ARBA" id="ARBA00022692"/>
    </source>
</evidence>
<evidence type="ECO:0000256" key="6">
    <source>
        <dbReference type="SAM" id="Phobius"/>
    </source>
</evidence>
<feature type="transmembrane region" description="Helical" evidence="6">
    <location>
        <begin position="44"/>
        <end position="69"/>
    </location>
</feature>
<keyword evidence="3 6" id="KW-0812">Transmembrane</keyword>
<dbReference type="AlphaFoldDB" id="A0A329QD99"/>
<gene>
    <name evidence="7" type="ORF">DPM12_19110</name>
</gene>
<keyword evidence="8" id="KW-1185">Reference proteome</keyword>
<feature type="transmembrane region" description="Helical" evidence="6">
    <location>
        <begin position="12"/>
        <end position="32"/>
    </location>
</feature>
<proteinExistence type="predicted"/>
<name>A0A329QD99_9ACTN</name>
<accession>A0A329QD99</accession>
<evidence type="ECO:0000313" key="7">
    <source>
        <dbReference type="EMBL" id="RAW10277.1"/>
    </source>
</evidence>
<feature type="transmembrane region" description="Helical" evidence="6">
    <location>
        <begin position="81"/>
        <end position="99"/>
    </location>
</feature>
<keyword evidence="2" id="KW-1003">Cell membrane</keyword>
<evidence type="ECO:0000256" key="4">
    <source>
        <dbReference type="ARBA" id="ARBA00022989"/>
    </source>
</evidence>
<dbReference type="Pfam" id="PF01810">
    <property type="entry name" value="LysE"/>
    <property type="match status" value="1"/>
</dbReference>
<comment type="caution">
    <text evidence="7">The sequence shown here is derived from an EMBL/GenBank/DDBJ whole genome shotgun (WGS) entry which is preliminary data.</text>
</comment>
<keyword evidence="4 6" id="KW-1133">Transmembrane helix</keyword>
<dbReference type="PANTHER" id="PTHR30086:SF20">
    <property type="entry name" value="ARGININE EXPORTER PROTEIN ARGO-RELATED"/>
    <property type="match status" value="1"/>
</dbReference>
<feature type="transmembrane region" description="Helical" evidence="6">
    <location>
        <begin position="153"/>
        <end position="174"/>
    </location>
</feature>
<evidence type="ECO:0000313" key="8">
    <source>
        <dbReference type="Proteomes" id="UP000250462"/>
    </source>
</evidence>
<organism evidence="7 8">
    <name type="scientific">Phytoactinopolyspora halophila</name>
    <dbReference type="NCBI Taxonomy" id="1981511"/>
    <lineage>
        <taxon>Bacteria</taxon>
        <taxon>Bacillati</taxon>
        <taxon>Actinomycetota</taxon>
        <taxon>Actinomycetes</taxon>
        <taxon>Jiangellales</taxon>
        <taxon>Jiangellaceae</taxon>
        <taxon>Phytoactinopolyspora</taxon>
    </lineage>
</organism>
<evidence type="ECO:0000256" key="1">
    <source>
        <dbReference type="ARBA" id="ARBA00004651"/>
    </source>
</evidence>
<feature type="transmembrane region" description="Helical" evidence="6">
    <location>
        <begin position="186"/>
        <end position="206"/>
    </location>
</feature>
<dbReference type="Proteomes" id="UP000250462">
    <property type="component" value="Unassembled WGS sequence"/>
</dbReference>
<sequence>MSLPLPAPTATVAVGFVTGLSLIIAIGAQNAFVLRQGIRREHVLVVILLCSAADALLITAGVAGLGAVVTAHPAAVEITRYAGAAFVLGYAVLATRRALRPNVLTVDDAPPVAARRRAAIMACLGFTVLNPHVYLDTMILLGSLANQHGSGRWLYGIGATLASFVWFFALGYGARTLRRFFARPRSWQILDALIAAVMFVIGVTLLTR</sequence>
<dbReference type="InterPro" id="IPR001123">
    <property type="entry name" value="LeuE-type"/>
</dbReference>
<comment type="subcellular location">
    <subcellularLocation>
        <location evidence="1">Cell membrane</location>
        <topology evidence="1">Multi-pass membrane protein</topology>
    </subcellularLocation>
</comment>
<dbReference type="EMBL" id="QMIG01000027">
    <property type="protein sequence ID" value="RAW10277.1"/>
    <property type="molecule type" value="Genomic_DNA"/>
</dbReference>
<keyword evidence="5 6" id="KW-0472">Membrane</keyword>
<evidence type="ECO:0000256" key="2">
    <source>
        <dbReference type="ARBA" id="ARBA00022475"/>
    </source>
</evidence>
<reference evidence="7 8" key="1">
    <citation type="submission" date="2018-06" db="EMBL/GenBank/DDBJ databases">
        <title>Phytoactinopolyspora halophila sp. nov., a novel halophilic actinomycete isolated from a saline soil in China.</title>
        <authorList>
            <person name="Tang S.-K."/>
        </authorList>
    </citation>
    <scope>NUCLEOTIDE SEQUENCE [LARGE SCALE GENOMIC DNA]</scope>
    <source>
        <strain evidence="7 8">YIM 96934</strain>
    </source>
</reference>
<dbReference type="GO" id="GO:0015171">
    <property type="term" value="F:amino acid transmembrane transporter activity"/>
    <property type="evidence" value="ECO:0007669"/>
    <property type="project" value="TreeGrafter"/>
</dbReference>
<dbReference type="RefSeq" id="WP_112259957.1">
    <property type="nucleotide sequence ID" value="NZ_QMIG01000027.1"/>
</dbReference>
<feature type="transmembrane region" description="Helical" evidence="6">
    <location>
        <begin position="119"/>
        <end position="141"/>
    </location>
</feature>